<comment type="caution">
    <text evidence="2">The sequence shown here is derived from an EMBL/GenBank/DDBJ whole genome shotgun (WGS) entry which is preliminary data.</text>
</comment>
<sequence>MILANQEQTVLPNKKSKESKVIPLKIESLTSISVLIPVYNYNATKLVTMLHNYYFDEKLDIEIICCDDGSTQFLEENKQLSKLPHCTYFRSKRNKGRSQTRNFLAQKATKEYLLFLDCDVLPKNVSFFHRYINAILEGKEVVFGGWEYSVTPREQNLRWLFGIYREALPLEERIKDPYRSSFTSNILIKRNIFNSIRFESSLTEYGYEDYLFIKNLERRNIPVHHISNEIYHFIEDHSSEYLKKTNRAIENLVYLHDYNFLDMKESKLGKMYTKLNVLKASLLVDTFYKVFRKGMERNLTSYKPSLFVFDLYRISYFCNQMAKEKNLKKR</sequence>
<dbReference type="Pfam" id="PF00535">
    <property type="entry name" value="Glycos_transf_2"/>
    <property type="match status" value="1"/>
</dbReference>
<keyword evidence="2" id="KW-0808">Transferase</keyword>
<dbReference type="PANTHER" id="PTHR43685">
    <property type="entry name" value="GLYCOSYLTRANSFERASE"/>
    <property type="match status" value="1"/>
</dbReference>
<accession>A0ABQ5MKY2</accession>
<evidence type="ECO:0000259" key="1">
    <source>
        <dbReference type="Pfam" id="PF00535"/>
    </source>
</evidence>
<dbReference type="Proteomes" id="UP001143543">
    <property type="component" value="Unassembled WGS sequence"/>
</dbReference>
<dbReference type="Gene3D" id="3.90.550.10">
    <property type="entry name" value="Spore Coat Polysaccharide Biosynthesis Protein SpsA, Chain A"/>
    <property type="match status" value="1"/>
</dbReference>
<evidence type="ECO:0000313" key="2">
    <source>
        <dbReference type="EMBL" id="GLB50002.1"/>
    </source>
</evidence>
<dbReference type="GO" id="GO:0016740">
    <property type="term" value="F:transferase activity"/>
    <property type="evidence" value="ECO:0007669"/>
    <property type="project" value="UniProtKB-KW"/>
</dbReference>
<name>A0ABQ5MKY2_9FLAO</name>
<dbReference type="RefSeq" id="WP_281765619.1">
    <property type="nucleotide sequence ID" value="NZ_BRVO01000002.1"/>
</dbReference>
<organism evidence="2 3">
    <name type="scientific">Neptunitalea lumnitzerae</name>
    <dbReference type="NCBI Taxonomy" id="2965509"/>
    <lineage>
        <taxon>Bacteria</taxon>
        <taxon>Pseudomonadati</taxon>
        <taxon>Bacteroidota</taxon>
        <taxon>Flavobacteriia</taxon>
        <taxon>Flavobacteriales</taxon>
        <taxon>Flavobacteriaceae</taxon>
        <taxon>Neptunitalea</taxon>
    </lineage>
</organism>
<dbReference type="CDD" id="cd00761">
    <property type="entry name" value="Glyco_tranf_GTA_type"/>
    <property type="match status" value="1"/>
</dbReference>
<dbReference type="SUPFAM" id="SSF53448">
    <property type="entry name" value="Nucleotide-diphospho-sugar transferases"/>
    <property type="match status" value="1"/>
</dbReference>
<feature type="domain" description="Glycosyltransferase 2-like" evidence="1">
    <location>
        <begin position="33"/>
        <end position="173"/>
    </location>
</feature>
<dbReference type="InterPro" id="IPR050834">
    <property type="entry name" value="Glycosyltransf_2"/>
</dbReference>
<reference evidence="2" key="1">
    <citation type="submission" date="2022-07" db="EMBL/GenBank/DDBJ databases">
        <title>Taxonomy of Novel Oxalotrophic and Methylotrophic Bacteria.</title>
        <authorList>
            <person name="Sahin N."/>
            <person name="Tani A."/>
        </authorList>
    </citation>
    <scope>NUCLEOTIDE SEQUENCE</scope>
    <source>
        <strain evidence="2">Y10</strain>
    </source>
</reference>
<gene>
    <name evidence="2" type="ORF">Y10_23700</name>
</gene>
<dbReference type="InterPro" id="IPR029044">
    <property type="entry name" value="Nucleotide-diphossugar_trans"/>
</dbReference>
<protein>
    <submittedName>
        <fullName evidence="2">Glycosyl transferase</fullName>
    </submittedName>
</protein>
<proteinExistence type="predicted"/>
<dbReference type="InterPro" id="IPR001173">
    <property type="entry name" value="Glyco_trans_2-like"/>
</dbReference>
<dbReference type="EMBL" id="BRVO01000002">
    <property type="protein sequence ID" value="GLB50002.1"/>
    <property type="molecule type" value="Genomic_DNA"/>
</dbReference>
<keyword evidence="3" id="KW-1185">Reference proteome</keyword>
<evidence type="ECO:0000313" key="3">
    <source>
        <dbReference type="Proteomes" id="UP001143543"/>
    </source>
</evidence>
<dbReference type="PANTHER" id="PTHR43685:SF2">
    <property type="entry name" value="GLYCOSYLTRANSFERASE 2-LIKE DOMAIN-CONTAINING PROTEIN"/>
    <property type="match status" value="1"/>
</dbReference>